<dbReference type="EMBL" id="CAJOBC010001867">
    <property type="protein sequence ID" value="CAF3703132.1"/>
    <property type="molecule type" value="Genomic_DNA"/>
</dbReference>
<dbReference type="Proteomes" id="UP000681722">
    <property type="component" value="Unassembled WGS sequence"/>
</dbReference>
<dbReference type="SMART" id="SM00314">
    <property type="entry name" value="RA"/>
    <property type="match status" value="2"/>
</dbReference>
<evidence type="ECO:0000313" key="7">
    <source>
        <dbReference type="EMBL" id="CAF0924092.1"/>
    </source>
</evidence>
<dbReference type="PANTHER" id="PTHR10398">
    <property type="entry name" value="AFADIN"/>
    <property type="match status" value="1"/>
</dbReference>
<dbReference type="InterPro" id="IPR008984">
    <property type="entry name" value="SMAD_FHA_dom_sf"/>
</dbReference>
<feature type="compositionally biased region" description="Low complexity" evidence="2">
    <location>
        <begin position="1231"/>
        <end position="1251"/>
    </location>
</feature>
<dbReference type="InterPro" id="IPR029071">
    <property type="entry name" value="Ubiquitin-like_domsf"/>
</dbReference>
<dbReference type="InterPro" id="IPR001478">
    <property type="entry name" value="PDZ"/>
</dbReference>
<feature type="domain" description="Dilute" evidence="6">
    <location>
        <begin position="664"/>
        <end position="939"/>
    </location>
</feature>
<keyword evidence="9" id="KW-1185">Reference proteome</keyword>
<dbReference type="PROSITE" id="PS50006">
    <property type="entry name" value="FHA_DOMAIN"/>
    <property type="match status" value="1"/>
</dbReference>
<keyword evidence="1" id="KW-0130">Cell adhesion</keyword>
<protein>
    <recommendedName>
        <fullName evidence="10">Afadin</fullName>
    </recommendedName>
</protein>
<feature type="region of interest" description="Disordered" evidence="2">
    <location>
        <begin position="1263"/>
        <end position="1290"/>
    </location>
</feature>
<dbReference type="GO" id="GO:0005911">
    <property type="term" value="C:cell-cell junction"/>
    <property type="evidence" value="ECO:0007669"/>
    <property type="project" value="InterPro"/>
</dbReference>
<dbReference type="SUPFAM" id="SSF54236">
    <property type="entry name" value="Ubiquitin-like"/>
    <property type="match status" value="2"/>
</dbReference>
<dbReference type="Pfam" id="PF00595">
    <property type="entry name" value="PDZ"/>
    <property type="match status" value="1"/>
</dbReference>
<dbReference type="Pfam" id="PF00788">
    <property type="entry name" value="RA"/>
    <property type="match status" value="2"/>
</dbReference>
<dbReference type="CDD" id="cd01782">
    <property type="entry name" value="RA1_Afadin"/>
    <property type="match status" value="1"/>
</dbReference>
<dbReference type="PROSITE" id="PS50106">
    <property type="entry name" value="PDZ"/>
    <property type="match status" value="1"/>
</dbReference>
<proteinExistence type="predicted"/>
<sequence length="1397" mass="158885">MNNPFLADEKKMTAKDRFEIVQLINEWNSTRLDLFKISEPNEVFDFYGVMRFYFQDAEDKVTTKCVRVASSATTADVIKVLIEKLRPDMKTLPNEKDYCIYEVHPNGEERKLDGDECPLWVQLNWGKDQREGRFVLQNAKIGQKSKSVGGSFKERRSSKRESKKKSKTKKNGNEEPAPVSSVAESLYKSVPETNKFTRSLSNPEMVKKIQQDRLKQKFLKISTKEGGGTMKVFGDALNPSIPYKTFLLSIKDTAEWLVKEMLEKYGMRNEDPQNYCLLQIIVPPRDQIDNKIVKEVILHDKECPLNICLNHAQKSEGSIMFKVIKCPPEFVNIRKKMRAQETFDAQSSLNDRTINDQLPFFVEINTDGTDVNTPRVYKIAPDTTYVGRDSKTNVGKQYFYIDGVGIDRDHCTIHNQNGVVTVAPKGEIWLNGKLINQPFVLQHGCMICFGRATAFRYFDPAFVYKSNMRTIPNFPQQQQQQQQQQQREFVAPQPIEKNINHHPHQFIQTKPAVPDSIHVGIPTPLHGSMSAISALVQQPQQAQSQQIYNIKSQHIQNQYPKDTLALKKSSADIIRTKEIKKPSHSSTTSAVDGGHMIDVLPGLLEVPIETETRFLQSVFENHNLSNIGFRLSPVYCLYMSLRHRLSPYGSKTNIPINHKQDSIVSLLYKIEDMISKKTEDCRDHGGYLAYWIANTSELLNFIKQDRDLSRLSNDVQDRLAECVQRLFRHLTTLVQSELEKYLCAFSNPQDDVERDVYIAFEESSANNPKLSDSRWMNPMNDNGGHPLATLGDILATLSSVMNLLRKCRVNAALTIQMFSQIFHYINSWLFNRIVCYSELKLCTHYWGEKLSSRLSRISEWALRQGLELASDCHLTKVNQICQLLQNPKRDQNDASLLANASLKLNSKQIKQVLDNYIPNRNEPQVSPTFSQAVLSAARKFVDDNLCKEGVPLQLHEDRELNLPFLLPEDGYTCDTVRSIPQPLFEFIEPMSRTGICRLFTNPHSLGLWTEFMKPPSVHNGDEPLSHAHHHGTMNGNGQMQHDNNNIQTIIMNKKNNSLGLSIVAAKGENQQFQGIYVKAVVPGGAAEDNGRLQAGDQIIQVDNVILIDITQDQAADALKQCGPIVTLKILKDAAYHQGLSALLAKSASDSHQSGTRFPTSATLPHQHVPLSVAPSILKGASSHERLLVHNNNHYPQQFATLAHPHHHTTNNSQPTARPASTTALLNQMPNSSSTVYRQQQQQQQSVRPQQNNSYEYVYNAKSLSHPSSQQQEQNNHQRSIQSAHSVQELVDEDENEDNIINHQHHSNPNLDIQYTTLFNRNQTFDIPKSEQQIEGDEEESDEDDQPMIGAFIRSANERQSFGENSKETFNNHRYPLRPYEDYDGDDNYNNPTHQSLH</sequence>
<feature type="domain" description="Ras-associating" evidence="5">
    <location>
        <begin position="46"/>
        <end position="141"/>
    </location>
</feature>
<dbReference type="PANTHER" id="PTHR10398:SF2">
    <property type="entry name" value="AFADIN"/>
    <property type="match status" value="1"/>
</dbReference>
<feature type="domain" description="FHA" evidence="3">
    <location>
        <begin position="384"/>
        <end position="440"/>
    </location>
</feature>
<name>A0A814B7D2_9BILA</name>
<feature type="region of interest" description="Disordered" evidence="2">
    <location>
        <begin position="145"/>
        <end position="184"/>
    </location>
</feature>
<feature type="compositionally biased region" description="Basic residues" evidence="2">
    <location>
        <begin position="156"/>
        <end position="170"/>
    </location>
</feature>
<evidence type="ECO:0000259" key="3">
    <source>
        <dbReference type="PROSITE" id="PS50006"/>
    </source>
</evidence>
<feature type="region of interest" description="Disordered" evidence="2">
    <location>
        <begin position="1229"/>
        <end position="1251"/>
    </location>
</feature>
<dbReference type="InterPro" id="IPR000159">
    <property type="entry name" value="RA_dom"/>
</dbReference>
<dbReference type="Gene3D" id="2.30.42.10">
    <property type="match status" value="1"/>
</dbReference>
<feature type="compositionally biased region" description="Polar residues" evidence="2">
    <location>
        <begin position="1263"/>
        <end position="1285"/>
    </location>
</feature>
<accession>A0A814B7D2</accession>
<dbReference type="InterPro" id="IPR036034">
    <property type="entry name" value="PDZ_sf"/>
</dbReference>
<organism evidence="7 9">
    <name type="scientific">Didymodactylos carnosus</name>
    <dbReference type="NCBI Taxonomy" id="1234261"/>
    <lineage>
        <taxon>Eukaryota</taxon>
        <taxon>Metazoa</taxon>
        <taxon>Spiralia</taxon>
        <taxon>Gnathifera</taxon>
        <taxon>Rotifera</taxon>
        <taxon>Eurotatoria</taxon>
        <taxon>Bdelloidea</taxon>
        <taxon>Philodinida</taxon>
        <taxon>Philodinidae</taxon>
        <taxon>Didymodactylos</taxon>
    </lineage>
</organism>
<evidence type="ECO:0000313" key="9">
    <source>
        <dbReference type="Proteomes" id="UP000663829"/>
    </source>
</evidence>
<evidence type="ECO:0000313" key="8">
    <source>
        <dbReference type="EMBL" id="CAF3703132.1"/>
    </source>
</evidence>
<dbReference type="InterPro" id="IPR028842">
    <property type="entry name" value="Afadin"/>
</dbReference>
<dbReference type="GO" id="GO:0007165">
    <property type="term" value="P:signal transduction"/>
    <property type="evidence" value="ECO:0007669"/>
    <property type="project" value="InterPro"/>
</dbReference>
<dbReference type="PROSITE" id="PS51126">
    <property type="entry name" value="DILUTE"/>
    <property type="match status" value="1"/>
</dbReference>
<dbReference type="SMART" id="SM01132">
    <property type="entry name" value="DIL"/>
    <property type="match status" value="1"/>
</dbReference>
<evidence type="ECO:0000259" key="4">
    <source>
        <dbReference type="PROSITE" id="PS50106"/>
    </source>
</evidence>
<dbReference type="Gene3D" id="2.60.200.20">
    <property type="match status" value="1"/>
</dbReference>
<gene>
    <name evidence="7" type="ORF">GPM918_LOCUS9819</name>
    <name evidence="8" type="ORF">SRO942_LOCUS9826</name>
</gene>
<evidence type="ECO:0008006" key="10">
    <source>
        <dbReference type="Google" id="ProtNLM"/>
    </source>
</evidence>
<comment type="caution">
    <text evidence="7">The sequence shown here is derived from an EMBL/GenBank/DDBJ whole genome shotgun (WGS) entry which is preliminary data.</text>
</comment>
<dbReference type="Pfam" id="PF01843">
    <property type="entry name" value="DIL"/>
    <property type="match status" value="1"/>
</dbReference>
<dbReference type="Pfam" id="PF00498">
    <property type="entry name" value="FHA"/>
    <property type="match status" value="1"/>
</dbReference>
<dbReference type="EMBL" id="CAJNOQ010001866">
    <property type="protein sequence ID" value="CAF0924092.1"/>
    <property type="molecule type" value="Genomic_DNA"/>
</dbReference>
<feature type="domain" description="PDZ" evidence="4">
    <location>
        <begin position="1048"/>
        <end position="1133"/>
    </location>
</feature>
<evidence type="ECO:0000259" key="6">
    <source>
        <dbReference type="PROSITE" id="PS51126"/>
    </source>
</evidence>
<dbReference type="PROSITE" id="PS50200">
    <property type="entry name" value="RA"/>
    <property type="match status" value="2"/>
</dbReference>
<evidence type="ECO:0000259" key="5">
    <source>
        <dbReference type="PROSITE" id="PS50200"/>
    </source>
</evidence>
<dbReference type="GO" id="GO:0007155">
    <property type="term" value="P:cell adhesion"/>
    <property type="evidence" value="ECO:0007669"/>
    <property type="project" value="UniProtKB-KW"/>
</dbReference>
<dbReference type="Gene3D" id="3.10.20.90">
    <property type="entry name" value="Phosphatidylinositol 3-kinase Catalytic Subunit, Chain A, domain 1"/>
    <property type="match status" value="2"/>
</dbReference>
<evidence type="ECO:0000256" key="2">
    <source>
        <dbReference type="SAM" id="MobiDB-lite"/>
    </source>
</evidence>
<feature type="region of interest" description="Disordered" evidence="2">
    <location>
        <begin position="1324"/>
        <end position="1397"/>
    </location>
</feature>
<dbReference type="InterPro" id="IPR002710">
    <property type="entry name" value="Dilute_dom"/>
</dbReference>
<evidence type="ECO:0000256" key="1">
    <source>
        <dbReference type="ARBA" id="ARBA00022889"/>
    </source>
</evidence>
<feature type="domain" description="Ras-associating" evidence="5">
    <location>
        <begin position="226"/>
        <end position="326"/>
    </location>
</feature>
<dbReference type="SUPFAM" id="SSF50156">
    <property type="entry name" value="PDZ domain-like"/>
    <property type="match status" value="1"/>
</dbReference>
<reference evidence="7" key="1">
    <citation type="submission" date="2021-02" db="EMBL/GenBank/DDBJ databases">
        <authorList>
            <person name="Nowell W R."/>
        </authorList>
    </citation>
    <scope>NUCLEOTIDE SEQUENCE</scope>
</reference>
<dbReference type="Proteomes" id="UP000663829">
    <property type="component" value="Unassembled WGS sequence"/>
</dbReference>
<dbReference type="SMART" id="SM00228">
    <property type="entry name" value="PDZ"/>
    <property type="match status" value="1"/>
</dbReference>
<dbReference type="OrthoDB" id="6260541at2759"/>
<dbReference type="SUPFAM" id="SSF49879">
    <property type="entry name" value="SMAD/FHA domain"/>
    <property type="match status" value="1"/>
</dbReference>
<dbReference type="InterPro" id="IPR000253">
    <property type="entry name" value="FHA_dom"/>
</dbReference>
<feature type="compositionally biased region" description="Acidic residues" evidence="2">
    <location>
        <begin position="1333"/>
        <end position="1345"/>
    </location>
</feature>
<feature type="non-terminal residue" evidence="7">
    <location>
        <position position="1397"/>
    </location>
</feature>